<sequence>MELEFCKPDINLSSNEVKRTKNTIFAIPVLTLLKYFFWNYENIYFLLLALFQLSTLWFLPKKWSPTGPFSTAIPLIICIAVEIVTEIITWYKNWKQDLMENNKVYQCLENGKLTSKKNKYIRPGDVLYLKKEDVCPVDGILVDTNNNEKFSKISLALLTGESNVNYVIKPCKYYKCKDYETSRLLISDYCINNFHNIEGKIISQDKEYPIKGDNFVVGGSIIKSDDVYIWVTACGKNKKSYLKKSNKTDRKKNRIDAFVGKYMMNVNAVLLGVLIFITSFVKIAYSHEFNLYNIVFNIVQNWILFNGLIPFSVKILLILSRNLQTSLNNKTNSNVTINNPLQIDDIGKSVKILTDKTGTLTKNELEFSKLIEVWKNNIIDVETFEYKHHDVSLDFHKCLGLCIHQTEGNYSTPEDKTIRYRYQQLNDRVSQSGDKISLFINNNMKYDYKYVEIGGLDFTFERRLSSKIVKDDNGKLYIYCKGAMDIVTKKTKAKYLDEIKRLDKLISQTHPELRLLACAFREISQDELNKTMMDSMNRSAMVKALEENLDFLGIIGIRDNLQPDVQSTINRLKQSNLHCCLLTGDRKITAIAIGKESGILDNEHDIFDFNFDNREEDISDINNKTLLFSGTLLESITKDTKHSELFYDKLTRCKNFIGYNLIPEHKRKLANVLENKNVKTLTIGDGFNDIGMFDVSSISVAIKGNSFVENSADFIIKEFRDLSQLFDINIDSYYKNSKLINFTFLRCSSIIFSIVTHCLLNYTSFVPSLFNGFVLQAFNFAWTIPSTGFYTLKSNVIPDRDTYKKYDYFRNKLLSLTSYEYTTLWNLAGIVIGIILTLINNYWFPDHTHFDDLCGLVLISFLNFKYAANNKPDLYGIPISSLGVVVFALYMVFNGSLFSVIDSLINVSKYYWLSLAATYLGVSFLLV</sequence>
<dbReference type="PANTHER" id="PTHR24092">
    <property type="entry name" value="PROBABLE PHOSPHOLIPID-TRANSPORTING ATPASE"/>
    <property type="match status" value="1"/>
</dbReference>
<dbReference type="SUPFAM" id="SSF56784">
    <property type="entry name" value="HAD-like"/>
    <property type="match status" value="1"/>
</dbReference>
<dbReference type="GO" id="GO:0045332">
    <property type="term" value="P:phospholipid translocation"/>
    <property type="evidence" value="ECO:0007669"/>
    <property type="project" value="TreeGrafter"/>
</dbReference>
<feature type="transmembrane region" description="Helical" evidence="5">
    <location>
        <begin position="824"/>
        <end position="843"/>
    </location>
</feature>
<evidence type="ECO:0000256" key="3">
    <source>
        <dbReference type="ARBA" id="ARBA00022989"/>
    </source>
</evidence>
<evidence type="ECO:0000256" key="4">
    <source>
        <dbReference type="ARBA" id="ARBA00023136"/>
    </source>
</evidence>
<dbReference type="GO" id="GO:0000166">
    <property type="term" value="F:nucleotide binding"/>
    <property type="evidence" value="ECO:0007669"/>
    <property type="project" value="InterPro"/>
</dbReference>
<feature type="transmembrane region" description="Helical" evidence="5">
    <location>
        <begin position="72"/>
        <end position="91"/>
    </location>
</feature>
<dbReference type="EMBL" id="MT418680">
    <property type="protein sequence ID" value="QKF94201.1"/>
    <property type="molecule type" value="Genomic_DNA"/>
</dbReference>
<accession>A0A7D3R159</accession>
<dbReference type="GO" id="GO:0005886">
    <property type="term" value="C:plasma membrane"/>
    <property type="evidence" value="ECO:0007669"/>
    <property type="project" value="TreeGrafter"/>
</dbReference>
<evidence type="ECO:0000256" key="2">
    <source>
        <dbReference type="ARBA" id="ARBA00022692"/>
    </source>
</evidence>
<feature type="transmembrane region" description="Helical" evidence="5">
    <location>
        <begin position="262"/>
        <end position="281"/>
    </location>
</feature>
<feature type="transmembrane region" description="Helical" evidence="5">
    <location>
        <begin position="910"/>
        <end position="926"/>
    </location>
</feature>
<keyword evidence="4 5" id="KW-0472">Membrane</keyword>
<evidence type="ECO:0000259" key="6">
    <source>
        <dbReference type="Pfam" id="PF00122"/>
    </source>
</evidence>
<feature type="transmembrane region" description="Helical" evidence="5">
    <location>
        <begin position="743"/>
        <end position="762"/>
    </location>
</feature>
<dbReference type="Gene3D" id="3.40.50.1000">
    <property type="entry name" value="HAD superfamily/HAD-like"/>
    <property type="match status" value="1"/>
</dbReference>
<dbReference type="PRINTS" id="PR00119">
    <property type="entry name" value="CATATPASE"/>
</dbReference>
<dbReference type="Gene3D" id="2.70.150.10">
    <property type="entry name" value="Calcium-transporting ATPase, cytoplasmic transduction domain A"/>
    <property type="match status" value="1"/>
</dbReference>
<dbReference type="Pfam" id="PF00702">
    <property type="entry name" value="Hydrolase"/>
    <property type="match status" value="1"/>
</dbReference>
<dbReference type="SUPFAM" id="SSF81653">
    <property type="entry name" value="Calcium ATPase, transduction domain A"/>
    <property type="match status" value="1"/>
</dbReference>
<dbReference type="InterPro" id="IPR008250">
    <property type="entry name" value="ATPase_P-typ_transduc_dom_A_sf"/>
</dbReference>
<organism evidence="7 8">
    <name type="scientific">Fadolivirus FV1/VV64</name>
    <dbReference type="NCBI Taxonomy" id="3070911"/>
    <lineage>
        <taxon>Viruses</taxon>
        <taxon>Varidnaviria</taxon>
        <taxon>Bamfordvirae</taxon>
        <taxon>Nucleocytoviricota</taxon>
        <taxon>Megaviricetes</taxon>
        <taxon>Imitervirales</taxon>
        <taxon>Mimiviridae</taxon>
        <taxon>Klosneuvirinae</taxon>
        <taxon>Fadolivirus</taxon>
        <taxon>Fadolivirus algeromassiliense</taxon>
    </lineage>
</organism>
<keyword evidence="2 5" id="KW-0812">Transmembrane</keyword>
<gene>
    <name evidence="7" type="ORF">Fadolivirus_1_743</name>
</gene>
<evidence type="ECO:0000256" key="1">
    <source>
        <dbReference type="ARBA" id="ARBA00004370"/>
    </source>
</evidence>
<feature type="transmembrane region" description="Helical" evidence="5">
    <location>
        <begin position="874"/>
        <end position="898"/>
    </location>
</feature>
<dbReference type="Proteomes" id="UP001162001">
    <property type="component" value="Segment"/>
</dbReference>
<comment type="subcellular location">
    <subcellularLocation>
        <location evidence="1">Membrane</location>
    </subcellularLocation>
</comment>
<feature type="domain" description="P-type ATPase A" evidence="6">
    <location>
        <begin position="106"/>
        <end position="238"/>
    </location>
</feature>
<dbReference type="InterPro" id="IPR023214">
    <property type="entry name" value="HAD_sf"/>
</dbReference>
<dbReference type="GO" id="GO:0140326">
    <property type="term" value="F:ATPase-coupled intramembrane lipid transporter activity"/>
    <property type="evidence" value="ECO:0007669"/>
    <property type="project" value="TreeGrafter"/>
</dbReference>
<keyword evidence="8" id="KW-1185">Reference proteome</keyword>
<dbReference type="InterPro" id="IPR023299">
    <property type="entry name" value="ATPase_P-typ_cyto_dom_N"/>
</dbReference>
<reference evidence="7 8" key="1">
    <citation type="submission" date="2020-04" db="EMBL/GenBank/DDBJ databases">
        <title>Advantages and limits of metagenomic assembly and binning of a giant virus.</title>
        <authorList>
            <person name="Schulz F."/>
            <person name="Andreani J."/>
            <person name="Francis R."/>
            <person name="Boudjemaa H."/>
            <person name="Bou Khalil J.Y."/>
            <person name="Lee J."/>
            <person name="La Scola B."/>
            <person name="Woyke T."/>
        </authorList>
    </citation>
    <scope>NUCLEOTIDE SEQUENCE [LARGE SCALE GENOMIC DNA]</scope>
    <source>
        <strain evidence="7 8">FV1/VV64</strain>
    </source>
</reference>
<proteinExistence type="predicted"/>
<feature type="transmembrane region" description="Helical" evidence="5">
    <location>
        <begin position="301"/>
        <end position="320"/>
    </location>
</feature>
<dbReference type="SFLD" id="SFLDG00002">
    <property type="entry name" value="C1.7:_P-type_atpase_like"/>
    <property type="match status" value="1"/>
</dbReference>
<feature type="transmembrane region" description="Helical" evidence="5">
    <location>
        <begin position="43"/>
        <end position="60"/>
    </location>
</feature>
<evidence type="ECO:0000313" key="7">
    <source>
        <dbReference type="EMBL" id="QKF94201.1"/>
    </source>
</evidence>
<keyword evidence="3 5" id="KW-1133">Transmembrane helix</keyword>
<dbReference type="SUPFAM" id="SSF81665">
    <property type="entry name" value="Calcium ATPase, transmembrane domain M"/>
    <property type="match status" value="1"/>
</dbReference>
<name>A0A7D3R159_9VIRU</name>
<dbReference type="SFLD" id="SFLDF00027">
    <property type="entry name" value="p-type_atpase"/>
    <property type="match status" value="1"/>
</dbReference>
<dbReference type="PROSITE" id="PS00154">
    <property type="entry name" value="ATPASE_E1_E2"/>
    <property type="match status" value="1"/>
</dbReference>
<evidence type="ECO:0000313" key="8">
    <source>
        <dbReference type="Proteomes" id="UP001162001"/>
    </source>
</evidence>
<dbReference type="Gene3D" id="3.40.1110.10">
    <property type="entry name" value="Calcium-transporting ATPase, cytoplasmic domain N"/>
    <property type="match status" value="1"/>
</dbReference>
<evidence type="ECO:0000256" key="5">
    <source>
        <dbReference type="SAM" id="Phobius"/>
    </source>
</evidence>
<protein>
    <submittedName>
        <fullName evidence="7">P-type ATPase subfamily IV</fullName>
    </submittedName>
</protein>
<dbReference type="InterPro" id="IPR059000">
    <property type="entry name" value="ATPase_P-type_domA"/>
</dbReference>
<dbReference type="InterPro" id="IPR018303">
    <property type="entry name" value="ATPase_P-typ_P_site"/>
</dbReference>
<dbReference type="InterPro" id="IPR044492">
    <property type="entry name" value="P_typ_ATPase_HD_dom"/>
</dbReference>
<dbReference type="SFLD" id="SFLDS00003">
    <property type="entry name" value="Haloacid_Dehalogenase"/>
    <property type="match status" value="1"/>
</dbReference>
<dbReference type="Pfam" id="PF00122">
    <property type="entry name" value="E1-E2_ATPase"/>
    <property type="match status" value="1"/>
</dbReference>
<dbReference type="InterPro" id="IPR036412">
    <property type="entry name" value="HAD-like_sf"/>
</dbReference>
<dbReference type="SUPFAM" id="SSF81660">
    <property type="entry name" value="Metal cation-transporting ATPase, ATP-binding domain N"/>
    <property type="match status" value="1"/>
</dbReference>
<dbReference type="InterPro" id="IPR023298">
    <property type="entry name" value="ATPase_P-typ_TM_dom_sf"/>
</dbReference>